<reference evidence="2" key="1">
    <citation type="journal article" date="2020" name="Stud. Mycol.">
        <title>101 Dothideomycetes genomes: a test case for predicting lifestyles and emergence of pathogens.</title>
        <authorList>
            <person name="Haridas S."/>
            <person name="Albert R."/>
            <person name="Binder M."/>
            <person name="Bloem J."/>
            <person name="Labutti K."/>
            <person name="Salamov A."/>
            <person name="Andreopoulos B."/>
            <person name="Baker S."/>
            <person name="Barry K."/>
            <person name="Bills G."/>
            <person name="Bluhm B."/>
            <person name="Cannon C."/>
            <person name="Castanera R."/>
            <person name="Culley D."/>
            <person name="Daum C."/>
            <person name="Ezra D."/>
            <person name="Gonzalez J."/>
            <person name="Henrissat B."/>
            <person name="Kuo A."/>
            <person name="Liang C."/>
            <person name="Lipzen A."/>
            <person name="Lutzoni F."/>
            <person name="Magnuson J."/>
            <person name="Mondo S."/>
            <person name="Nolan M."/>
            <person name="Ohm R."/>
            <person name="Pangilinan J."/>
            <person name="Park H.-J."/>
            <person name="Ramirez L."/>
            <person name="Alfaro M."/>
            <person name="Sun H."/>
            <person name="Tritt A."/>
            <person name="Yoshinaga Y."/>
            <person name="Zwiers L.-H."/>
            <person name="Turgeon B."/>
            <person name="Goodwin S."/>
            <person name="Spatafora J."/>
            <person name="Crous P."/>
            <person name="Grigoriev I."/>
        </authorList>
    </citation>
    <scope>NUCLEOTIDE SEQUENCE</scope>
    <source>
        <strain evidence="2">CBS 480.64</strain>
    </source>
</reference>
<evidence type="ECO:0000256" key="1">
    <source>
        <dbReference type="SAM" id="SignalP"/>
    </source>
</evidence>
<organism evidence="2 3">
    <name type="scientific">Piedraia hortae CBS 480.64</name>
    <dbReference type="NCBI Taxonomy" id="1314780"/>
    <lineage>
        <taxon>Eukaryota</taxon>
        <taxon>Fungi</taxon>
        <taxon>Dikarya</taxon>
        <taxon>Ascomycota</taxon>
        <taxon>Pezizomycotina</taxon>
        <taxon>Dothideomycetes</taxon>
        <taxon>Dothideomycetidae</taxon>
        <taxon>Capnodiales</taxon>
        <taxon>Piedraiaceae</taxon>
        <taxon>Piedraia</taxon>
    </lineage>
</organism>
<keyword evidence="3" id="KW-1185">Reference proteome</keyword>
<protein>
    <submittedName>
        <fullName evidence="2">Uncharacterized protein</fullName>
    </submittedName>
</protein>
<gene>
    <name evidence="2" type="ORF">K470DRAFT_113270</name>
</gene>
<feature type="chain" id="PRO_5025328299" evidence="1">
    <location>
        <begin position="27"/>
        <end position="113"/>
    </location>
</feature>
<keyword evidence="1" id="KW-0732">Signal</keyword>
<accession>A0A6A7BUZ0</accession>
<proteinExistence type="predicted"/>
<sequence>MHGANPGTWTYRLSIRLLALFSPICTTRVRHTTSSLAGGRSCLSALRLCNSSATEALEEEHDYTFAQTAKAALLKLINWISPITHNDATNPSTLRQYRLENGYRCPVCNDGSG</sequence>
<dbReference type="Proteomes" id="UP000799421">
    <property type="component" value="Unassembled WGS sequence"/>
</dbReference>
<dbReference type="EMBL" id="MU005999">
    <property type="protein sequence ID" value="KAF2859020.1"/>
    <property type="molecule type" value="Genomic_DNA"/>
</dbReference>
<evidence type="ECO:0000313" key="2">
    <source>
        <dbReference type="EMBL" id="KAF2859020.1"/>
    </source>
</evidence>
<evidence type="ECO:0000313" key="3">
    <source>
        <dbReference type="Proteomes" id="UP000799421"/>
    </source>
</evidence>
<dbReference type="AlphaFoldDB" id="A0A6A7BUZ0"/>
<feature type="signal peptide" evidence="1">
    <location>
        <begin position="1"/>
        <end position="26"/>
    </location>
</feature>
<name>A0A6A7BUZ0_9PEZI</name>